<keyword evidence="2" id="KW-1185">Reference proteome</keyword>
<protein>
    <submittedName>
        <fullName evidence="1">Uncharacterized protein</fullName>
    </submittedName>
</protein>
<reference evidence="1" key="1">
    <citation type="submission" date="2020-09" db="EMBL/GenBank/DDBJ databases">
        <title>Genome-Enabled Discovery of Anthraquinone Biosynthesis in Senna tora.</title>
        <authorList>
            <person name="Kang S.-H."/>
            <person name="Pandey R.P."/>
            <person name="Lee C.-M."/>
            <person name="Sim J.-S."/>
            <person name="Jeong J.-T."/>
            <person name="Choi B.-S."/>
            <person name="Jung M."/>
            <person name="Ginzburg D."/>
            <person name="Zhao K."/>
            <person name="Won S.Y."/>
            <person name="Oh T.-J."/>
            <person name="Yu Y."/>
            <person name="Kim N.-H."/>
            <person name="Lee O.R."/>
            <person name="Lee T.-H."/>
            <person name="Bashyal P."/>
            <person name="Kim T.-S."/>
            <person name="Lee W.-H."/>
            <person name="Kawkins C."/>
            <person name="Kim C.-K."/>
            <person name="Kim J.S."/>
            <person name="Ahn B.O."/>
            <person name="Rhee S.Y."/>
            <person name="Sohng J.K."/>
        </authorList>
    </citation>
    <scope>NUCLEOTIDE SEQUENCE</scope>
    <source>
        <tissue evidence="1">Leaf</tissue>
    </source>
</reference>
<evidence type="ECO:0000313" key="1">
    <source>
        <dbReference type="EMBL" id="KAF7829540.1"/>
    </source>
</evidence>
<accession>A0A834U0R2</accession>
<dbReference type="EMBL" id="JAAIUW010000005">
    <property type="protein sequence ID" value="KAF7829540.1"/>
    <property type="molecule type" value="Genomic_DNA"/>
</dbReference>
<organism evidence="1 2">
    <name type="scientific">Senna tora</name>
    <dbReference type="NCBI Taxonomy" id="362788"/>
    <lineage>
        <taxon>Eukaryota</taxon>
        <taxon>Viridiplantae</taxon>
        <taxon>Streptophyta</taxon>
        <taxon>Embryophyta</taxon>
        <taxon>Tracheophyta</taxon>
        <taxon>Spermatophyta</taxon>
        <taxon>Magnoliopsida</taxon>
        <taxon>eudicotyledons</taxon>
        <taxon>Gunneridae</taxon>
        <taxon>Pentapetalae</taxon>
        <taxon>rosids</taxon>
        <taxon>fabids</taxon>
        <taxon>Fabales</taxon>
        <taxon>Fabaceae</taxon>
        <taxon>Caesalpinioideae</taxon>
        <taxon>Cassia clade</taxon>
        <taxon>Senna</taxon>
    </lineage>
</organism>
<dbReference type="Proteomes" id="UP000634136">
    <property type="component" value="Unassembled WGS sequence"/>
</dbReference>
<dbReference type="AlphaFoldDB" id="A0A834U0R2"/>
<comment type="caution">
    <text evidence="1">The sequence shown here is derived from an EMBL/GenBank/DDBJ whole genome shotgun (WGS) entry which is preliminary data.</text>
</comment>
<name>A0A834U0R2_9FABA</name>
<sequence length="28" mass="3213">MAYRPHNGQWLYKNGLGELALQPIQRSA</sequence>
<gene>
    <name evidence="1" type="ORF">G2W53_011873</name>
</gene>
<proteinExistence type="predicted"/>
<evidence type="ECO:0000313" key="2">
    <source>
        <dbReference type="Proteomes" id="UP000634136"/>
    </source>
</evidence>